<dbReference type="AlphaFoldDB" id="A0A0Q3NP23"/>
<keyword evidence="5" id="KW-1185">Reference proteome</keyword>
<organism evidence="3">
    <name type="scientific">Brachypodium distachyon</name>
    <name type="common">Purple false brome</name>
    <name type="synonym">Trachynia distachya</name>
    <dbReference type="NCBI Taxonomy" id="15368"/>
    <lineage>
        <taxon>Eukaryota</taxon>
        <taxon>Viridiplantae</taxon>
        <taxon>Streptophyta</taxon>
        <taxon>Embryophyta</taxon>
        <taxon>Tracheophyta</taxon>
        <taxon>Spermatophyta</taxon>
        <taxon>Magnoliopsida</taxon>
        <taxon>Liliopsida</taxon>
        <taxon>Poales</taxon>
        <taxon>Poaceae</taxon>
        <taxon>BOP clade</taxon>
        <taxon>Pooideae</taxon>
        <taxon>Stipodae</taxon>
        <taxon>Brachypodieae</taxon>
        <taxon>Brachypodium</taxon>
    </lineage>
</organism>
<dbReference type="EMBL" id="CM000880">
    <property type="protein sequence ID" value="KQK19318.1"/>
    <property type="molecule type" value="Genomic_DNA"/>
</dbReference>
<dbReference type="EnsemblPlants" id="KQK19318">
    <property type="protein sequence ID" value="KQK19318"/>
    <property type="gene ID" value="BRADI_1g47584v3"/>
</dbReference>
<feature type="region of interest" description="Disordered" evidence="1">
    <location>
        <begin position="40"/>
        <end position="92"/>
    </location>
</feature>
<reference evidence="3" key="2">
    <citation type="submission" date="2017-06" db="EMBL/GenBank/DDBJ databases">
        <title>WGS assembly of Brachypodium distachyon.</title>
        <authorList>
            <consortium name="The International Brachypodium Initiative"/>
            <person name="Lucas S."/>
            <person name="Harmon-Smith M."/>
            <person name="Lail K."/>
            <person name="Tice H."/>
            <person name="Grimwood J."/>
            <person name="Bruce D."/>
            <person name="Barry K."/>
            <person name="Shu S."/>
            <person name="Lindquist E."/>
            <person name="Wang M."/>
            <person name="Pitluck S."/>
            <person name="Vogel J.P."/>
            <person name="Garvin D.F."/>
            <person name="Mockler T.C."/>
            <person name="Schmutz J."/>
            <person name="Rokhsar D."/>
            <person name="Bevan M.W."/>
        </authorList>
    </citation>
    <scope>NUCLEOTIDE SEQUENCE</scope>
    <source>
        <strain evidence="3">Bd21</strain>
    </source>
</reference>
<dbReference type="InParanoid" id="A0A0Q3NP23"/>
<reference evidence="4" key="3">
    <citation type="submission" date="2018-08" db="UniProtKB">
        <authorList>
            <consortium name="EnsemblPlants"/>
        </authorList>
    </citation>
    <scope>IDENTIFICATION</scope>
    <source>
        <strain evidence="4">cv. Bd21</strain>
    </source>
</reference>
<evidence type="ECO:0000313" key="5">
    <source>
        <dbReference type="Proteomes" id="UP000008810"/>
    </source>
</evidence>
<name>A0A0Q3NP23_BRADI</name>
<dbReference type="PROSITE" id="PS51257">
    <property type="entry name" value="PROKAR_LIPOPROTEIN"/>
    <property type="match status" value="1"/>
</dbReference>
<keyword evidence="2" id="KW-0732">Signal</keyword>
<evidence type="ECO:0000313" key="3">
    <source>
        <dbReference type="EMBL" id="KQK19318.1"/>
    </source>
</evidence>
<evidence type="ECO:0000256" key="1">
    <source>
        <dbReference type="SAM" id="MobiDB-lite"/>
    </source>
</evidence>
<dbReference type="Gramene" id="KQK19318">
    <property type="protein sequence ID" value="KQK19318"/>
    <property type="gene ID" value="BRADI_1g47584v3"/>
</dbReference>
<accession>A0A0Q3NP23</accession>
<reference evidence="3 4" key="1">
    <citation type="journal article" date="2010" name="Nature">
        <title>Genome sequencing and analysis of the model grass Brachypodium distachyon.</title>
        <authorList>
            <consortium name="International Brachypodium Initiative"/>
        </authorList>
    </citation>
    <scope>NUCLEOTIDE SEQUENCE [LARGE SCALE GENOMIC DNA]</scope>
    <source>
        <strain evidence="3 4">Bd21</strain>
    </source>
</reference>
<feature type="signal peptide" evidence="2">
    <location>
        <begin position="1"/>
        <end position="27"/>
    </location>
</feature>
<protein>
    <submittedName>
        <fullName evidence="3 4">Uncharacterized protein</fullName>
    </submittedName>
</protein>
<evidence type="ECO:0000256" key="2">
    <source>
        <dbReference type="SAM" id="SignalP"/>
    </source>
</evidence>
<feature type="chain" id="PRO_5033238465" evidence="2">
    <location>
        <begin position="28"/>
        <end position="92"/>
    </location>
</feature>
<gene>
    <name evidence="3" type="ORF">BRADI_1g47584v3</name>
</gene>
<sequence>MDRGAAFACWLLVAGLLLGSCTNRACSSRLLLAADEAREAASSDGGAKARVDGGGVGKQAVPRRSLLGLRVTSPPSPVPNAPRSNAAPGPPQ</sequence>
<proteinExistence type="predicted"/>
<feature type="compositionally biased region" description="Basic and acidic residues" evidence="1">
    <location>
        <begin position="40"/>
        <end position="51"/>
    </location>
</feature>
<evidence type="ECO:0000313" key="4">
    <source>
        <dbReference type="EnsemblPlants" id="KQK19318"/>
    </source>
</evidence>
<dbReference type="Proteomes" id="UP000008810">
    <property type="component" value="Chromosome 1"/>
</dbReference>